<dbReference type="FunFam" id="3.40.50.980:FF:000001">
    <property type="entry name" value="Non-ribosomal peptide synthetase"/>
    <property type="match status" value="1"/>
</dbReference>
<dbReference type="InterPro" id="IPR025110">
    <property type="entry name" value="AMP-bd_C"/>
</dbReference>
<dbReference type="InterPro" id="IPR020845">
    <property type="entry name" value="AMP-binding_CS"/>
</dbReference>
<dbReference type="Gene3D" id="3.30.559.30">
    <property type="entry name" value="Nonribosomal peptide synthetase, condensation domain"/>
    <property type="match status" value="1"/>
</dbReference>
<dbReference type="GO" id="GO:0005829">
    <property type="term" value="C:cytosol"/>
    <property type="evidence" value="ECO:0007669"/>
    <property type="project" value="TreeGrafter"/>
</dbReference>
<dbReference type="GO" id="GO:0008610">
    <property type="term" value="P:lipid biosynthetic process"/>
    <property type="evidence" value="ECO:0007669"/>
    <property type="project" value="UniProtKB-ARBA"/>
</dbReference>
<dbReference type="Pfam" id="PF13193">
    <property type="entry name" value="AMP-binding_C"/>
    <property type="match status" value="1"/>
</dbReference>
<dbReference type="GO" id="GO:0044550">
    <property type="term" value="P:secondary metabolite biosynthetic process"/>
    <property type="evidence" value="ECO:0007669"/>
    <property type="project" value="UniProtKB-ARBA"/>
</dbReference>
<protein>
    <submittedName>
        <fullName evidence="5">Amino acid adenylation domain-containing protein</fullName>
    </submittedName>
</protein>
<name>A0AAU2UZH9_9ACTN</name>
<evidence type="ECO:0000256" key="3">
    <source>
        <dbReference type="ARBA" id="ARBA00022553"/>
    </source>
</evidence>
<dbReference type="SMART" id="SM00824">
    <property type="entry name" value="PKS_TE"/>
    <property type="match status" value="1"/>
</dbReference>
<accession>A0AAU2UZH9</accession>
<dbReference type="FunFam" id="3.40.50.12780:FF:000012">
    <property type="entry name" value="Non-ribosomal peptide synthetase"/>
    <property type="match status" value="1"/>
</dbReference>
<dbReference type="Gene3D" id="3.40.50.12780">
    <property type="entry name" value="N-terminal domain of ligase-like"/>
    <property type="match status" value="1"/>
</dbReference>
<dbReference type="InterPro" id="IPR029058">
    <property type="entry name" value="AB_hydrolase_fold"/>
</dbReference>
<organism evidence="5">
    <name type="scientific">Streptomyces sp. NBC_00003</name>
    <dbReference type="NCBI Taxonomy" id="2903608"/>
    <lineage>
        <taxon>Bacteria</taxon>
        <taxon>Bacillati</taxon>
        <taxon>Actinomycetota</taxon>
        <taxon>Actinomycetes</taxon>
        <taxon>Kitasatosporales</taxon>
        <taxon>Streptomycetaceae</taxon>
        <taxon>Streptomyces</taxon>
    </lineage>
</organism>
<dbReference type="Pfam" id="PF00975">
    <property type="entry name" value="Thioesterase"/>
    <property type="match status" value="1"/>
</dbReference>
<keyword evidence="2" id="KW-0596">Phosphopantetheine</keyword>
<dbReference type="InterPro" id="IPR000873">
    <property type="entry name" value="AMP-dep_synth/lig_dom"/>
</dbReference>
<dbReference type="InterPro" id="IPR036736">
    <property type="entry name" value="ACP-like_sf"/>
</dbReference>
<dbReference type="SUPFAM" id="SSF56801">
    <property type="entry name" value="Acetyl-CoA synthetase-like"/>
    <property type="match status" value="1"/>
</dbReference>
<dbReference type="InterPro" id="IPR020802">
    <property type="entry name" value="TesA-like"/>
</dbReference>
<dbReference type="Pfam" id="PF00668">
    <property type="entry name" value="Condensation"/>
    <property type="match status" value="1"/>
</dbReference>
<dbReference type="InterPro" id="IPR020806">
    <property type="entry name" value="PKS_PP-bd"/>
</dbReference>
<dbReference type="InterPro" id="IPR001031">
    <property type="entry name" value="Thioesterase"/>
</dbReference>
<feature type="domain" description="Carrier" evidence="4">
    <location>
        <begin position="983"/>
        <end position="1054"/>
    </location>
</feature>
<dbReference type="GO" id="GO:0003824">
    <property type="term" value="F:catalytic activity"/>
    <property type="evidence" value="ECO:0007669"/>
    <property type="project" value="InterPro"/>
</dbReference>
<dbReference type="Pfam" id="PF00550">
    <property type="entry name" value="PP-binding"/>
    <property type="match status" value="1"/>
</dbReference>
<dbReference type="Gene3D" id="3.30.559.10">
    <property type="entry name" value="Chloramphenicol acetyltransferase-like domain"/>
    <property type="match status" value="1"/>
</dbReference>
<sequence length="1315" mass="142722">MGTSTTSGAELPLTAAQSGIWYAQEFAQGNPVYAVADCLEIQGGIDRTLLGEAVRRAVSEAEAVHVRCADDEDGPVQRPRPEDGVEVPTIDLRGEDDPRAAAEELMRADLGRPLNVTNGPLFTQAILVLGEDLHLWYQRWHHLVFDGLSTSLVGQRAAAVYTALAAGEPVPECPFGRLQDLVDEDRRYRNSPDRAADRAFWLERMSGLLDVPALSERAAPVAHELLRETFEVPAAERDALRELAYSLGTDWPRAVIAVAAAYVHRITGADDIVLGLPVPSRRAALVRATPGMASNIIPLRLSVRPHLGFADLVQQVAKEAGQALRHQRYRYEDLRRDLGRLEDGGRLFGPQVNILRFDYDLSFGGHPAELRNLALGPVDDLMFAVYDLPDGLRLHIDANPAVYRADELRRHREHFAAFLRRAVTDPTRPLGRINMLDSTERARLLGEWSRGQHPADPVPDHTLAMCFEEQARRSPESVAVTSDGTSLKYGELDARANRLARHLIARDAGPDRFVAVALPRSAELIVAVLAVIKSGAAYVPVDPDYPLDRIAYILGDADPELLVTTSELAARLPASGVPAVLLDDHRLGDELHALPGIGLQDGERIAPLSGTHPAYVIYTSGSTGRPKGVVVPHRNVVALFAATRPLFGFRADDVWTMFHSYAFDFSVWELWGPLLHGGRLVMVPYATSRSPEDFLALLAEEGVTVLNQTPSAFYQLMRADQDHPEIGDRLSLRYVVFGGEALDLDRLDGWYARHLDDAPVLVNMYGITETTVHVSHVGLDAAMAAGQPGSLIGAGLPGLRVYVLDSGLQPVPVGVTGEMYVAGEQVARGYLNRPGLTAERFVAAPYGAAGSRMYRSGDLARWTAEGQLEYLGRADEQVKIRGFRIELGEIEAELRALDGVRDARVVVREDAVGDAALTGYAVPQPGTALEAARLRVALAERLPAHMVPTSFISLDELPLTANGKLDRRALPAPSLECTGLLVAPRDGEEQDVVAAFGQLLAVPGVGIDDNFFDLGGDSFKAVRIARRIGRGLSVVDVFKNPTPRVLAERLRDLGAVGGERSVLHRLTPDRGLAPALSLVCIPYGGGAATAYQPLADQLPAELELWAAALPGHDPSVPDEELLPWEEAAERIVEEIAASVRGPFALYGHCAGSTLTALVARELERRGRMPEAVFAGAAFPHPDPQALLDSAHTRSDASLHSFLSSLGGFEGALDDADLRTVLAVVRHDMQQGARFQAEAPTQWGPQLQTPFHVVIGDADAATVGYDSGHLDWKYFTSRVELSVIPDAGHYFVKHQAAELAQILCDRLLDRSAVVGR</sequence>
<gene>
    <name evidence="5" type="ORF">OG549_06825</name>
</gene>
<dbReference type="FunFam" id="3.30.300.30:FF:000010">
    <property type="entry name" value="Enterobactin synthetase component F"/>
    <property type="match status" value="1"/>
</dbReference>
<dbReference type="InterPro" id="IPR042099">
    <property type="entry name" value="ANL_N_sf"/>
</dbReference>
<proteinExistence type="predicted"/>
<dbReference type="GO" id="GO:0031177">
    <property type="term" value="F:phosphopantetheine binding"/>
    <property type="evidence" value="ECO:0007669"/>
    <property type="project" value="InterPro"/>
</dbReference>
<evidence type="ECO:0000259" key="4">
    <source>
        <dbReference type="PROSITE" id="PS50075"/>
    </source>
</evidence>
<dbReference type="Pfam" id="PF00501">
    <property type="entry name" value="AMP-binding"/>
    <property type="match status" value="1"/>
</dbReference>
<dbReference type="GO" id="GO:0043041">
    <property type="term" value="P:amino acid activation for nonribosomal peptide biosynthetic process"/>
    <property type="evidence" value="ECO:0007669"/>
    <property type="project" value="TreeGrafter"/>
</dbReference>
<dbReference type="Gene3D" id="3.40.50.1820">
    <property type="entry name" value="alpha/beta hydrolase"/>
    <property type="match status" value="1"/>
</dbReference>
<dbReference type="Gene3D" id="1.10.1200.10">
    <property type="entry name" value="ACP-like"/>
    <property type="match status" value="1"/>
</dbReference>
<dbReference type="CDD" id="cd17643">
    <property type="entry name" value="A_NRPS_Cytc1-like"/>
    <property type="match status" value="1"/>
</dbReference>
<reference evidence="5" key="1">
    <citation type="submission" date="2022-10" db="EMBL/GenBank/DDBJ databases">
        <title>The complete genomes of actinobacterial strains from the NBC collection.</title>
        <authorList>
            <person name="Joergensen T.S."/>
            <person name="Alvarez Arevalo M."/>
            <person name="Sterndorff E.B."/>
            <person name="Faurdal D."/>
            <person name="Vuksanovic O."/>
            <person name="Mourched A.-S."/>
            <person name="Charusanti P."/>
            <person name="Shaw S."/>
            <person name="Blin K."/>
            <person name="Weber T."/>
        </authorList>
    </citation>
    <scope>NUCLEOTIDE SEQUENCE</scope>
    <source>
        <strain evidence="5">NBC_00003</strain>
    </source>
</reference>
<evidence type="ECO:0000256" key="2">
    <source>
        <dbReference type="ARBA" id="ARBA00022450"/>
    </source>
</evidence>
<dbReference type="FunFam" id="3.40.50.980:FF:000002">
    <property type="entry name" value="Enterobactin synthetase component F"/>
    <property type="match status" value="1"/>
</dbReference>
<dbReference type="NCBIfam" id="TIGR01733">
    <property type="entry name" value="AA-adenyl-dom"/>
    <property type="match status" value="1"/>
</dbReference>
<dbReference type="InterPro" id="IPR010071">
    <property type="entry name" value="AA_adenyl_dom"/>
</dbReference>
<dbReference type="FunFam" id="2.30.38.10:FF:000001">
    <property type="entry name" value="Non-ribosomal peptide synthetase PvdI"/>
    <property type="match status" value="1"/>
</dbReference>
<dbReference type="EMBL" id="CP108318">
    <property type="protein sequence ID" value="WTW60374.1"/>
    <property type="molecule type" value="Genomic_DNA"/>
</dbReference>
<dbReference type="PROSITE" id="PS50075">
    <property type="entry name" value="CARRIER"/>
    <property type="match status" value="1"/>
</dbReference>
<dbReference type="Gene3D" id="3.30.300.30">
    <property type="match status" value="1"/>
</dbReference>
<keyword evidence="3" id="KW-0597">Phosphoprotein</keyword>
<dbReference type="InterPro" id="IPR045851">
    <property type="entry name" value="AMP-bd_C_sf"/>
</dbReference>
<dbReference type="SUPFAM" id="SSF52777">
    <property type="entry name" value="CoA-dependent acyltransferases"/>
    <property type="match status" value="2"/>
</dbReference>
<dbReference type="InterPro" id="IPR001242">
    <property type="entry name" value="Condensation_dom"/>
</dbReference>
<evidence type="ECO:0000256" key="1">
    <source>
        <dbReference type="ARBA" id="ARBA00001957"/>
    </source>
</evidence>
<evidence type="ECO:0000313" key="5">
    <source>
        <dbReference type="EMBL" id="WTW60374.1"/>
    </source>
</evidence>
<dbReference type="SUPFAM" id="SSF53474">
    <property type="entry name" value="alpha/beta-Hydrolases"/>
    <property type="match status" value="1"/>
</dbReference>
<dbReference type="GO" id="GO:0017000">
    <property type="term" value="P:antibiotic biosynthetic process"/>
    <property type="evidence" value="ECO:0007669"/>
    <property type="project" value="UniProtKB-ARBA"/>
</dbReference>
<dbReference type="PANTHER" id="PTHR45527:SF14">
    <property type="entry name" value="PLIPASTATIN SYNTHASE SUBUNIT B"/>
    <property type="match status" value="1"/>
</dbReference>
<dbReference type="PROSITE" id="PS00455">
    <property type="entry name" value="AMP_BINDING"/>
    <property type="match status" value="1"/>
</dbReference>
<dbReference type="PANTHER" id="PTHR45527">
    <property type="entry name" value="NONRIBOSOMAL PEPTIDE SYNTHETASE"/>
    <property type="match status" value="1"/>
</dbReference>
<dbReference type="InterPro" id="IPR023213">
    <property type="entry name" value="CAT-like_dom_sf"/>
</dbReference>
<dbReference type="InterPro" id="IPR009081">
    <property type="entry name" value="PP-bd_ACP"/>
</dbReference>
<dbReference type="SMART" id="SM00823">
    <property type="entry name" value="PKS_PP"/>
    <property type="match status" value="1"/>
</dbReference>
<comment type="cofactor">
    <cofactor evidence="1">
        <name>pantetheine 4'-phosphate</name>
        <dbReference type="ChEBI" id="CHEBI:47942"/>
    </cofactor>
</comment>